<dbReference type="SUPFAM" id="SSF56349">
    <property type="entry name" value="DNA breaking-rejoining enzymes"/>
    <property type="match status" value="1"/>
</dbReference>
<dbReference type="GO" id="GO:0003677">
    <property type="term" value="F:DNA binding"/>
    <property type="evidence" value="ECO:0007669"/>
    <property type="project" value="InterPro"/>
</dbReference>
<reference evidence="3 4" key="1">
    <citation type="submission" date="2019-09" db="EMBL/GenBank/DDBJ databases">
        <title>Polymorphobacter sp. isolated from a lake in China.</title>
        <authorList>
            <person name="Liu Z."/>
        </authorList>
    </citation>
    <scope>NUCLEOTIDE SEQUENCE [LARGE SCALE GENOMIC DNA]</scope>
    <source>
        <strain evidence="3 4">D40P</strain>
    </source>
</reference>
<dbReference type="GO" id="GO:0015074">
    <property type="term" value="P:DNA integration"/>
    <property type="evidence" value="ECO:0007669"/>
    <property type="project" value="InterPro"/>
</dbReference>
<evidence type="ECO:0000313" key="4">
    <source>
        <dbReference type="Proteomes" id="UP000481327"/>
    </source>
</evidence>
<dbReference type="Pfam" id="PF00589">
    <property type="entry name" value="Phage_integrase"/>
    <property type="match status" value="1"/>
</dbReference>
<dbReference type="Gene3D" id="1.10.443.10">
    <property type="entry name" value="Intergrase catalytic core"/>
    <property type="match status" value="1"/>
</dbReference>
<feature type="domain" description="Tyr recombinase" evidence="2">
    <location>
        <begin position="232"/>
        <end position="424"/>
    </location>
</feature>
<dbReference type="GO" id="GO:0006310">
    <property type="term" value="P:DNA recombination"/>
    <property type="evidence" value="ECO:0007669"/>
    <property type="project" value="UniProtKB-KW"/>
</dbReference>
<dbReference type="Proteomes" id="UP000481327">
    <property type="component" value="Unassembled WGS sequence"/>
</dbReference>
<organism evidence="3 4">
    <name type="scientific">Sandarakinorhabdus fusca</name>
    <dbReference type="NCBI Taxonomy" id="1439888"/>
    <lineage>
        <taxon>Bacteria</taxon>
        <taxon>Pseudomonadati</taxon>
        <taxon>Pseudomonadota</taxon>
        <taxon>Alphaproteobacteria</taxon>
        <taxon>Sphingomonadales</taxon>
        <taxon>Sphingosinicellaceae</taxon>
        <taxon>Sandarakinorhabdus</taxon>
    </lineage>
</organism>
<dbReference type="InterPro" id="IPR011010">
    <property type="entry name" value="DNA_brk_join_enz"/>
</dbReference>
<dbReference type="InterPro" id="IPR013762">
    <property type="entry name" value="Integrase-like_cat_sf"/>
</dbReference>
<sequence>MPGSSGDMCGLVIAGGSSGVWISTSFLHALLMARTQPRTWTLAKTELPRYMRVKKLADGSTAFYWQPPNWAKRGVKRNGRPSPVRATALGKDLVNAIGMANALNDGLDGWRVGEEGTAETVGSIAWLFNWYRKSRLFSEKAEKTRKDYTRMMEMVANLPMKTGTLGTRMASVVDGAAADKIYDRLLKRGDRTATYAMQVCRLVWTQAVRHSSTTKVATNPFLKMRLRSGAKSITRATSRAEYELYRQAAHDLGYPEFAAAAAVCFELCQRVSTVFDYPTGDKLARGIYWADYQPGQVIRLRQNKTNVSLELPLVLREADGAITPLYPELEDELSKLAGNDGNIIVNPRSGQPFTERAVSTRHRQICLAAKLPKDMTFTGFRHGGITELGDAGETDVRAISGHKHMSTTIIYNKVTTHKAKRIAEARRRHIELLGEIEDDNGTRRSPLP</sequence>
<keyword evidence="4" id="KW-1185">Reference proteome</keyword>
<name>A0A7C9GXH3_9SPHN</name>
<evidence type="ECO:0000256" key="1">
    <source>
        <dbReference type="ARBA" id="ARBA00023172"/>
    </source>
</evidence>
<evidence type="ECO:0000313" key="3">
    <source>
        <dbReference type="EMBL" id="MQT18629.1"/>
    </source>
</evidence>
<dbReference type="EMBL" id="WIOL01000008">
    <property type="protein sequence ID" value="MQT18629.1"/>
    <property type="molecule type" value="Genomic_DNA"/>
</dbReference>
<dbReference type="OrthoDB" id="8255089at2"/>
<proteinExistence type="predicted"/>
<dbReference type="PROSITE" id="PS51898">
    <property type="entry name" value="TYR_RECOMBINASE"/>
    <property type="match status" value="1"/>
</dbReference>
<keyword evidence="1" id="KW-0233">DNA recombination</keyword>
<accession>A0A7C9GXH3</accession>
<dbReference type="InterPro" id="IPR002104">
    <property type="entry name" value="Integrase_catalytic"/>
</dbReference>
<comment type="caution">
    <text evidence="3">The sequence shown here is derived from an EMBL/GenBank/DDBJ whole genome shotgun (WGS) entry which is preliminary data.</text>
</comment>
<evidence type="ECO:0000259" key="2">
    <source>
        <dbReference type="PROSITE" id="PS51898"/>
    </source>
</evidence>
<protein>
    <submittedName>
        <fullName evidence="3">Tyrosine-type recombinase/integrase</fullName>
    </submittedName>
</protein>
<dbReference type="AlphaFoldDB" id="A0A7C9GXH3"/>
<gene>
    <name evidence="3" type="ORF">F3168_15355</name>
</gene>